<evidence type="ECO:0000313" key="1">
    <source>
        <dbReference type="EMBL" id="JAI04891.1"/>
    </source>
</evidence>
<sequence>MMNYAADFARFCNLLHALRQQQMLLFHIFENNVVKF</sequence>
<name>A0A0E9XSR6_ANGAN</name>
<reference evidence="1" key="1">
    <citation type="submission" date="2014-11" db="EMBL/GenBank/DDBJ databases">
        <authorList>
            <person name="Amaro Gonzalez C."/>
        </authorList>
    </citation>
    <scope>NUCLEOTIDE SEQUENCE</scope>
</reference>
<proteinExistence type="predicted"/>
<protein>
    <submittedName>
        <fullName evidence="1">Uncharacterized protein</fullName>
    </submittedName>
</protein>
<accession>A0A0E9XSR6</accession>
<reference evidence="1" key="2">
    <citation type="journal article" date="2015" name="Fish Shellfish Immunol.">
        <title>Early steps in the European eel (Anguilla anguilla)-Vibrio vulnificus interaction in the gills: Role of the RtxA13 toxin.</title>
        <authorList>
            <person name="Callol A."/>
            <person name="Pajuelo D."/>
            <person name="Ebbesson L."/>
            <person name="Teles M."/>
            <person name="MacKenzie S."/>
            <person name="Amaro C."/>
        </authorList>
    </citation>
    <scope>NUCLEOTIDE SEQUENCE</scope>
</reference>
<organism evidence="1">
    <name type="scientific">Anguilla anguilla</name>
    <name type="common">European freshwater eel</name>
    <name type="synonym">Muraena anguilla</name>
    <dbReference type="NCBI Taxonomy" id="7936"/>
    <lineage>
        <taxon>Eukaryota</taxon>
        <taxon>Metazoa</taxon>
        <taxon>Chordata</taxon>
        <taxon>Craniata</taxon>
        <taxon>Vertebrata</taxon>
        <taxon>Euteleostomi</taxon>
        <taxon>Actinopterygii</taxon>
        <taxon>Neopterygii</taxon>
        <taxon>Teleostei</taxon>
        <taxon>Anguilliformes</taxon>
        <taxon>Anguillidae</taxon>
        <taxon>Anguilla</taxon>
    </lineage>
</organism>
<dbReference type="EMBL" id="GBXM01003687">
    <property type="protein sequence ID" value="JAI04891.1"/>
    <property type="molecule type" value="Transcribed_RNA"/>
</dbReference>
<dbReference type="AlphaFoldDB" id="A0A0E9XSR6"/>